<keyword evidence="4" id="KW-1185">Reference proteome</keyword>
<feature type="domain" description="AAA+ ATPase" evidence="2">
    <location>
        <begin position="42"/>
        <end position="183"/>
    </location>
</feature>
<proteinExistence type="predicted"/>
<protein>
    <submittedName>
        <fullName evidence="3">Putative secretion ATPase, PEP-CTERM locus subfamily</fullName>
    </submittedName>
</protein>
<evidence type="ECO:0000259" key="2">
    <source>
        <dbReference type="SMART" id="SM00382"/>
    </source>
</evidence>
<name>A0A1G6EKL9_9BACT</name>
<dbReference type="CDD" id="cd00009">
    <property type="entry name" value="AAA"/>
    <property type="match status" value="1"/>
</dbReference>
<dbReference type="InterPro" id="IPR052026">
    <property type="entry name" value="ExeA_AAA_ATPase_DNA-bind"/>
</dbReference>
<feature type="coiled-coil region" evidence="1">
    <location>
        <begin position="299"/>
        <end position="326"/>
    </location>
</feature>
<dbReference type="AlphaFoldDB" id="A0A1G6EKL9"/>
<evidence type="ECO:0000313" key="3">
    <source>
        <dbReference type="EMBL" id="SDB57947.1"/>
    </source>
</evidence>
<dbReference type="Gene3D" id="3.40.50.300">
    <property type="entry name" value="P-loop containing nucleotide triphosphate hydrolases"/>
    <property type="match status" value="1"/>
</dbReference>
<sequence>MYESFFGLHNKPFELLPNPDFLYHSKSHRRAMTYLDYGIKARAGFILITGEIGSGKTTIIRDLIKKKLDRVILSKVFNTKVSSEQLISMINDDFGLSVEGKDKIVLLRELNEFLIEQFARDMQPVLIIDEAQNLSSELLEEVRMLSNLETDQAKLLQIILVGQPELKKILASPEMRQLRQRININCHIQPLSLEETEQYIQHRLEIAGDRNAATFSPEALSQIHTQSRGVPRLINIICDFLMLSMFSAETREVDPVMAEEVFRELDFEQQFWENGPDSFQPAEKDALSLDVMPDLHRSKVKLTSLLRDITQRIEMLERNLAKADESQILDHKDRLDVLESSFGTIARELAELQAKYNPVSLDLESILVKPASSFTQQDLVELNLEEPQTRKRKSFFRRLFRG</sequence>
<gene>
    <name evidence="3" type="ORF">SAMN05660653_02916</name>
</gene>
<dbReference type="SUPFAM" id="SSF52540">
    <property type="entry name" value="P-loop containing nucleoside triphosphate hydrolases"/>
    <property type="match status" value="1"/>
</dbReference>
<dbReference type="EMBL" id="FMXO01000019">
    <property type="protein sequence ID" value="SDB57947.1"/>
    <property type="molecule type" value="Genomic_DNA"/>
</dbReference>
<dbReference type="Pfam" id="PF13401">
    <property type="entry name" value="AAA_22"/>
    <property type="match status" value="1"/>
</dbReference>
<dbReference type="NCBIfam" id="TIGR03015">
    <property type="entry name" value="pepcterm_ATPase"/>
    <property type="match status" value="1"/>
</dbReference>
<accession>A0A1G6EKL9</accession>
<dbReference type="SMART" id="SM00382">
    <property type="entry name" value="AAA"/>
    <property type="match status" value="1"/>
</dbReference>
<dbReference type="InterPro" id="IPR049945">
    <property type="entry name" value="AAA_22"/>
</dbReference>
<dbReference type="RefSeq" id="WP_092123358.1">
    <property type="nucleotide sequence ID" value="NZ_FMXO01000019.1"/>
</dbReference>
<dbReference type="InterPro" id="IPR017466">
    <property type="entry name" value="XrtA-assoc_ATPase-like"/>
</dbReference>
<dbReference type="OrthoDB" id="9779230at2"/>
<dbReference type="PANTHER" id="PTHR35894">
    <property type="entry name" value="GENERAL SECRETION PATHWAY PROTEIN A-RELATED"/>
    <property type="match status" value="1"/>
</dbReference>
<dbReference type="GO" id="GO:0016887">
    <property type="term" value="F:ATP hydrolysis activity"/>
    <property type="evidence" value="ECO:0007669"/>
    <property type="project" value="InterPro"/>
</dbReference>
<evidence type="ECO:0000256" key="1">
    <source>
        <dbReference type="SAM" id="Coils"/>
    </source>
</evidence>
<keyword evidence="1" id="KW-0175">Coiled coil</keyword>
<reference evidence="3 4" key="1">
    <citation type="submission" date="2016-10" db="EMBL/GenBank/DDBJ databases">
        <authorList>
            <person name="de Groot N.N."/>
        </authorList>
    </citation>
    <scope>NUCLEOTIDE SEQUENCE [LARGE SCALE GENOMIC DNA]</scope>
    <source>
        <strain evidence="3 4">ASO4-2</strain>
    </source>
</reference>
<dbReference type="InterPro" id="IPR027417">
    <property type="entry name" value="P-loop_NTPase"/>
</dbReference>
<organism evidence="3 4">
    <name type="scientific">Desulfonatronum thiosulfatophilum</name>
    <dbReference type="NCBI Taxonomy" id="617002"/>
    <lineage>
        <taxon>Bacteria</taxon>
        <taxon>Pseudomonadati</taxon>
        <taxon>Thermodesulfobacteriota</taxon>
        <taxon>Desulfovibrionia</taxon>
        <taxon>Desulfovibrionales</taxon>
        <taxon>Desulfonatronaceae</taxon>
        <taxon>Desulfonatronum</taxon>
    </lineage>
</organism>
<dbReference type="STRING" id="617002.SAMN05660653_02916"/>
<dbReference type="Proteomes" id="UP000198771">
    <property type="component" value="Unassembled WGS sequence"/>
</dbReference>
<dbReference type="InterPro" id="IPR003593">
    <property type="entry name" value="AAA+_ATPase"/>
</dbReference>
<dbReference type="PANTHER" id="PTHR35894:SF1">
    <property type="entry name" value="PHOSPHORIBULOKINASE _ URIDINE KINASE FAMILY"/>
    <property type="match status" value="1"/>
</dbReference>
<evidence type="ECO:0000313" key="4">
    <source>
        <dbReference type="Proteomes" id="UP000198771"/>
    </source>
</evidence>